<protein>
    <submittedName>
        <fullName evidence="1">GatB/YqeY domain-containing protein</fullName>
    </submittedName>
</protein>
<dbReference type="EMBL" id="JACZHT010000001">
    <property type="protein sequence ID" value="MBE1236388.1"/>
    <property type="molecule type" value="Genomic_DNA"/>
</dbReference>
<accession>A0A8J6YKY4</accession>
<dbReference type="Pfam" id="PF09424">
    <property type="entry name" value="YqeY"/>
    <property type="match status" value="1"/>
</dbReference>
<dbReference type="GO" id="GO:0016884">
    <property type="term" value="F:carbon-nitrogen ligase activity, with glutamine as amido-N-donor"/>
    <property type="evidence" value="ECO:0007669"/>
    <property type="project" value="InterPro"/>
</dbReference>
<sequence length="151" mass="16752">MLRETLKDAMNDAMRQKSQCALSTIRLILAAVKDRDIQARTDGRPDGITDEEILSLLQSMVKQRRDSITLYEQGGRLELAEQEQNEIRVIERFLPAQMSPAEVEAGISAVIDEIGATGLKDMGRVMASLKERFAGRMDFGKASGLVKARLS</sequence>
<comment type="caution">
    <text evidence="1">The sequence shown here is derived from an EMBL/GenBank/DDBJ whole genome shotgun (WGS) entry which is preliminary data.</text>
</comment>
<dbReference type="SUPFAM" id="SSF89095">
    <property type="entry name" value="GatB/YqeY motif"/>
    <property type="match status" value="1"/>
</dbReference>
<dbReference type="PANTHER" id="PTHR28055">
    <property type="entry name" value="ALTERED INHERITANCE OF MITOCHONDRIA PROTEIN 41, MITOCHONDRIAL"/>
    <property type="match status" value="1"/>
</dbReference>
<dbReference type="Proteomes" id="UP000631034">
    <property type="component" value="Unassembled WGS sequence"/>
</dbReference>
<evidence type="ECO:0000313" key="2">
    <source>
        <dbReference type="Proteomes" id="UP000631034"/>
    </source>
</evidence>
<evidence type="ECO:0000313" key="1">
    <source>
        <dbReference type="EMBL" id="MBE1236388.1"/>
    </source>
</evidence>
<dbReference type="InterPro" id="IPR042184">
    <property type="entry name" value="YqeY/Aim41_N"/>
</dbReference>
<name>A0A8J6YKY4_9PROT</name>
<dbReference type="Gene3D" id="1.10.10.410">
    <property type="match status" value="1"/>
</dbReference>
<reference evidence="1" key="1">
    <citation type="submission" date="2020-10" db="EMBL/GenBank/DDBJ databases">
        <title>Genome sequence of the unusual species of purple photosynthetic bacteria, Phaeovibrio sulfidiphilus DSM 23193, type strain.</title>
        <authorList>
            <person name="Kyndt J.A."/>
            <person name="Meyer T.E."/>
        </authorList>
    </citation>
    <scope>NUCLEOTIDE SEQUENCE</scope>
    <source>
        <strain evidence="1">DSM 23193</strain>
    </source>
</reference>
<dbReference type="RefSeq" id="WP_192533251.1">
    <property type="nucleotide sequence ID" value="NZ_JACZHT010000001.1"/>
</dbReference>
<dbReference type="InterPro" id="IPR003789">
    <property type="entry name" value="Asn/Gln_tRNA_amidoTrase-B-like"/>
</dbReference>
<dbReference type="InterPro" id="IPR023168">
    <property type="entry name" value="GatB_Yqey_C_2"/>
</dbReference>
<dbReference type="AlphaFoldDB" id="A0A8J6YKY4"/>
<dbReference type="InterPro" id="IPR019004">
    <property type="entry name" value="YqeY/Aim41"/>
</dbReference>
<dbReference type="PANTHER" id="PTHR28055:SF1">
    <property type="entry name" value="ALTERED INHERITANCE OF MITOCHONDRIA PROTEIN 41, MITOCHONDRIAL"/>
    <property type="match status" value="1"/>
</dbReference>
<keyword evidence="2" id="KW-1185">Reference proteome</keyword>
<proteinExistence type="predicted"/>
<gene>
    <name evidence="1" type="ORF">IHV25_01800</name>
</gene>
<organism evidence="1 2">
    <name type="scientific">Phaeovibrio sulfidiphilus</name>
    <dbReference type="NCBI Taxonomy" id="1220600"/>
    <lineage>
        <taxon>Bacteria</taxon>
        <taxon>Pseudomonadati</taxon>
        <taxon>Pseudomonadota</taxon>
        <taxon>Alphaproteobacteria</taxon>
        <taxon>Rhodospirillales</taxon>
        <taxon>Rhodospirillaceae</taxon>
        <taxon>Phaeovibrio</taxon>
    </lineage>
</organism>
<dbReference type="Gene3D" id="1.10.1510.10">
    <property type="entry name" value="Uncharacterised protein YqeY/AIM41 PF09424, N-terminal domain"/>
    <property type="match status" value="1"/>
</dbReference>